<keyword evidence="3 7" id="KW-0547">Nucleotide-binding</keyword>
<dbReference type="InterPro" id="IPR049437">
    <property type="entry name" value="tRNA-synt_1c_C2"/>
</dbReference>
<evidence type="ECO:0000256" key="2">
    <source>
        <dbReference type="ARBA" id="ARBA00022598"/>
    </source>
</evidence>
<keyword evidence="6 7" id="KW-0030">Aminoacyl-tRNA synthetase</keyword>
<feature type="domain" description="Glutamyl/glutaminyl-tRNA synthetase class Ib catalytic" evidence="8">
    <location>
        <begin position="141"/>
        <end position="317"/>
    </location>
</feature>
<evidence type="ECO:0000256" key="4">
    <source>
        <dbReference type="ARBA" id="ARBA00022840"/>
    </source>
</evidence>
<dbReference type="Gene3D" id="3.90.800.10">
    <property type="entry name" value="Glutamyl-tRNA Synthetase, Domain 3"/>
    <property type="match status" value="1"/>
</dbReference>
<dbReference type="Gene3D" id="2.40.240.10">
    <property type="entry name" value="Ribosomal Protein L25, Chain P"/>
    <property type="match status" value="1"/>
</dbReference>
<dbReference type="InterPro" id="IPR014729">
    <property type="entry name" value="Rossmann-like_a/b/a_fold"/>
</dbReference>
<dbReference type="GO" id="GO:0017102">
    <property type="term" value="C:methionyl glutamyl tRNA synthetase complex"/>
    <property type="evidence" value="ECO:0007669"/>
    <property type="project" value="TreeGrafter"/>
</dbReference>
<evidence type="ECO:0000256" key="5">
    <source>
        <dbReference type="ARBA" id="ARBA00022917"/>
    </source>
</evidence>
<dbReference type="Pfam" id="PF20974">
    <property type="entry name" value="tRNA-synt_1c_C2"/>
    <property type="match status" value="1"/>
</dbReference>
<organism evidence="11 12">
    <name type="scientific">Talaromyces pinophilus</name>
    <name type="common">Penicillium pinophilum</name>
    <dbReference type="NCBI Taxonomy" id="128442"/>
    <lineage>
        <taxon>Eukaryota</taxon>
        <taxon>Fungi</taxon>
        <taxon>Dikarya</taxon>
        <taxon>Ascomycota</taxon>
        <taxon>Pezizomycotina</taxon>
        <taxon>Eurotiomycetes</taxon>
        <taxon>Eurotiomycetidae</taxon>
        <taxon>Eurotiales</taxon>
        <taxon>Trichocomaceae</taxon>
        <taxon>Talaromyces</taxon>
        <taxon>Talaromyces sect. Talaromyces</taxon>
    </lineage>
</organism>
<evidence type="ECO:0000259" key="10">
    <source>
        <dbReference type="Pfam" id="PF20974"/>
    </source>
</evidence>
<dbReference type="Pfam" id="PF03950">
    <property type="entry name" value="tRNA-synt_1c_C"/>
    <property type="match status" value="1"/>
</dbReference>
<dbReference type="AlphaFoldDB" id="A0A6V8HQ34"/>
<dbReference type="InterPro" id="IPR036282">
    <property type="entry name" value="Glutathione-S-Trfase_C_sf"/>
</dbReference>
<dbReference type="Gene3D" id="3.40.50.620">
    <property type="entry name" value="HUPs"/>
    <property type="match status" value="1"/>
</dbReference>
<comment type="caution">
    <text evidence="11">The sequence shown here is derived from an EMBL/GenBank/DDBJ whole genome shotgun (WGS) entry which is preliminary data.</text>
</comment>
<dbReference type="Gene3D" id="1.10.1160.10">
    <property type="entry name" value="Glutamyl-trna Synthetase, Domain 2"/>
    <property type="match status" value="1"/>
</dbReference>
<dbReference type="SUPFAM" id="SSF47616">
    <property type="entry name" value="GST C-terminal domain-like"/>
    <property type="match status" value="1"/>
</dbReference>
<dbReference type="PANTHER" id="PTHR43097:SF5">
    <property type="entry name" value="GLUTAMATE--TRNA LIGASE"/>
    <property type="match status" value="1"/>
</dbReference>
<dbReference type="GO" id="GO:0006424">
    <property type="term" value="P:glutamyl-tRNA aminoacylation"/>
    <property type="evidence" value="ECO:0007669"/>
    <property type="project" value="TreeGrafter"/>
</dbReference>
<name>A0A6V8HQ34_TALPI</name>
<evidence type="ECO:0000313" key="12">
    <source>
        <dbReference type="Proteomes" id="UP000053095"/>
    </source>
</evidence>
<keyword evidence="2 7" id="KW-0436">Ligase</keyword>
<reference evidence="12" key="1">
    <citation type="journal article" date="2015" name="Genome Announc.">
        <title>Draft genome sequence of Talaromyces cellulolyticus strain Y-94, a source of lignocellulosic biomass-degrading enzymes.</title>
        <authorList>
            <person name="Fujii T."/>
            <person name="Koike H."/>
            <person name="Sawayama S."/>
            <person name="Yano S."/>
            <person name="Inoue H."/>
        </authorList>
    </citation>
    <scope>NUCLEOTIDE SEQUENCE [LARGE SCALE GENOMIC DNA]</scope>
    <source>
        <strain evidence="12">Y-94</strain>
    </source>
</reference>
<evidence type="ECO:0000256" key="3">
    <source>
        <dbReference type="ARBA" id="ARBA00022741"/>
    </source>
</evidence>
<dbReference type="InterPro" id="IPR020059">
    <property type="entry name" value="Glu/Gln-tRNA-synth_Ib_codon-bd"/>
</dbReference>
<accession>A0A6V8HQ34</accession>
<dbReference type="PANTHER" id="PTHR43097">
    <property type="entry name" value="GLUTAMINE-TRNA LIGASE"/>
    <property type="match status" value="1"/>
</dbReference>
<sequence length="605" mass="68083">MAKITAATKAELGLVLPCLLVQHFASRNAQRLNQSLRELESHLTLRTYISGRYKISVANIAVWAAIRGNPIALSSVKKVYCNVSRWYSFIEASNPWITEATKDLTSPEMMERARERAARSAAGSSFDVVGQRQPQVDGPMKHGGVLIYRFDDTNPSNESMDFQNSITEDLALIDIIPDMTSHSSDYFQQMHDLAVQLIKDGKAFADDSELGKGDDSRKNRLRSKHRDIGIEETLARFEEMKTCSTEGQRWYIRARIAYDSPNGTLRDPVIYHCNLTKHHRTGTSWKVYPTYDFCALVLDSIEGLTLALRTNEYRDHNAHRLNFVRTVLSKRKLTRIVNEGKVWDWSDPRMPTIRGIIRRGVTAPVLREFILKQGPSPANRKHIDPISPRNVAIAADDVVYCDVIDKNNHGPPPDTAVHEVPKYVKNTSLGTRKIQTGRTIVIEHGDARSFELGEMITLMNWGNAVVRDISMIPPDAGAEASGSGDVSDLLVKHLVLELDLSSQDFKKTKKITWLAATDDKMISVELMAFDHLITKDKLEPTDVLEECLSPVMQFTTRAFADCNVVDREKGAVIQFERKAYYRLDAPYQGRGSSPMVFFEIPSGGK</sequence>
<dbReference type="Proteomes" id="UP000053095">
    <property type="component" value="Unassembled WGS sequence"/>
</dbReference>
<proteinExistence type="inferred from homology"/>
<keyword evidence="5 7" id="KW-0648">Protein biosynthesis</keyword>
<dbReference type="InterPro" id="IPR050132">
    <property type="entry name" value="Gln/Glu-tRNA_Ligase"/>
</dbReference>
<dbReference type="EMBL" id="DF933856">
    <property type="protein sequence ID" value="GAM44090.1"/>
    <property type="molecule type" value="Genomic_DNA"/>
</dbReference>
<dbReference type="InterPro" id="IPR011035">
    <property type="entry name" value="Ribosomal_bL25/Gln-tRNA_synth"/>
</dbReference>
<dbReference type="GO" id="GO:0004818">
    <property type="term" value="F:glutamate-tRNA ligase activity"/>
    <property type="evidence" value="ECO:0007669"/>
    <property type="project" value="TreeGrafter"/>
</dbReference>
<keyword evidence="4 7" id="KW-0067">ATP-binding</keyword>
<dbReference type="InterPro" id="IPR020061">
    <property type="entry name" value="Glu_tRNA_lig_a-bdl"/>
</dbReference>
<feature type="domain" description="Glutamyl/glutaminyl-tRNA synthetase class Ib anti-codon binding" evidence="9">
    <location>
        <begin position="413"/>
        <end position="469"/>
    </location>
</feature>
<feature type="domain" description="tRNA synthetases class I (E and Q) anti-codon binding" evidence="10">
    <location>
        <begin position="510"/>
        <end position="584"/>
    </location>
</feature>
<dbReference type="SUPFAM" id="SSF52374">
    <property type="entry name" value="Nucleotidylyl transferase"/>
    <property type="match status" value="1"/>
</dbReference>
<keyword evidence="12" id="KW-1185">Reference proteome</keyword>
<dbReference type="FunFam" id="1.10.1160.10:FF:000001">
    <property type="entry name" value="Glutamine--tRNA ligase"/>
    <property type="match status" value="1"/>
</dbReference>
<comment type="similarity">
    <text evidence="7">Belongs to the class-I aminoacyl-tRNA synthetase family.</text>
</comment>
<dbReference type="InterPro" id="IPR020058">
    <property type="entry name" value="Glu/Gln-tRNA-synth_Ib_cat-dom"/>
</dbReference>
<dbReference type="Gene3D" id="1.20.1050.10">
    <property type="match status" value="1"/>
</dbReference>
<evidence type="ECO:0000256" key="7">
    <source>
        <dbReference type="RuleBase" id="RU363037"/>
    </source>
</evidence>
<dbReference type="GO" id="GO:0005829">
    <property type="term" value="C:cytosol"/>
    <property type="evidence" value="ECO:0007669"/>
    <property type="project" value="TreeGrafter"/>
</dbReference>
<dbReference type="FunFam" id="3.90.800.10:FF:000001">
    <property type="entry name" value="Glutamine--tRNA ligase"/>
    <property type="match status" value="1"/>
</dbReference>
<evidence type="ECO:0000259" key="8">
    <source>
        <dbReference type="Pfam" id="PF00749"/>
    </source>
</evidence>
<evidence type="ECO:0000256" key="1">
    <source>
        <dbReference type="ARBA" id="ARBA00022490"/>
    </source>
</evidence>
<dbReference type="Pfam" id="PF00749">
    <property type="entry name" value="tRNA-synt_1c"/>
    <property type="match status" value="1"/>
</dbReference>
<dbReference type="SUPFAM" id="SSF50715">
    <property type="entry name" value="Ribosomal protein L25-like"/>
    <property type="match status" value="1"/>
</dbReference>
<evidence type="ECO:0000313" key="11">
    <source>
        <dbReference type="EMBL" id="GAM44090.1"/>
    </source>
</evidence>
<keyword evidence="1" id="KW-0963">Cytoplasm</keyword>
<evidence type="ECO:0000259" key="9">
    <source>
        <dbReference type="Pfam" id="PF03950"/>
    </source>
</evidence>
<protein>
    <submittedName>
        <fullName evidence="11">Glutamyl-tRNA synthetase</fullName>
    </submittedName>
</protein>
<dbReference type="GO" id="GO:0005524">
    <property type="term" value="F:ATP binding"/>
    <property type="evidence" value="ECO:0007669"/>
    <property type="project" value="UniProtKB-KW"/>
</dbReference>
<gene>
    <name evidence="11" type="ORF">TCE0_060r19433</name>
</gene>
<evidence type="ECO:0000256" key="6">
    <source>
        <dbReference type="ARBA" id="ARBA00023146"/>
    </source>
</evidence>
<dbReference type="InterPro" id="IPR020056">
    <property type="entry name" value="Rbsml_bL25/Gln-tRNA_synth_N"/>
</dbReference>